<evidence type="ECO:0000256" key="1">
    <source>
        <dbReference type="SAM" id="MobiDB-lite"/>
    </source>
</evidence>
<proteinExistence type="predicted"/>
<dbReference type="PATRIC" id="fig|857265.3.peg.1851"/>
<dbReference type="OrthoDB" id="240864at2"/>
<dbReference type="STRING" id="857265.WG78_09010"/>
<dbReference type="EMBL" id="LAQT01000007">
    <property type="protein sequence ID" value="KPC53218.1"/>
    <property type="molecule type" value="Genomic_DNA"/>
</dbReference>
<dbReference type="InterPro" id="IPR013399">
    <property type="entry name" value="CRISPR-assoc_prot_Csy3"/>
</dbReference>
<evidence type="ECO:0000313" key="2">
    <source>
        <dbReference type="EMBL" id="KPC53218.1"/>
    </source>
</evidence>
<accession>A0A0N0XJE1</accession>
<evidence type="ECO:0000313" key="3">
    <source>
        <dbReference type="Proteomes" id="UP000037939"/>
    </source>
</evidence>
<protein>
    <submittedName>
        <fullName evidence="2">CRISPR-associated protein Csy3</fullName>
    </submittedName>
</protein>
<dbReference type="NCBIfam" id="TIGR02566">
    <property type="entry name" value="cas_Csy3"/>
    <property type="match status" value="1"/>
</dbReference>
<dbReference type="Pfam" id="PF09615">
    <property type="entry name" value="Cas_Csy3"/>
    <property type="match status" value="1"/>
</dbReference>
<comment type="caution">
    <text evidence="2">The sequence shown here is derived from an EMBL/GenBank/DDBJ whole genome shotgun (WGS) entry which is preliminary data.</text>
</comment>
<dbReference type="Proteomes" id="UP000037939">
    <property type="component" value="Unassembled WGS sequence"/>
</dbReference>
<keyword evidence="3" id="KW-1185">Reference proteome</keyword>
<feature type="region of interest" description="Disordered" evidence="1">
    <location>
        <begin position="47"/>
        <end position="67"/>
    </location>
</feature>
<gene>
    <name evidence="2" type="primary">csy3</name>
    <name evidence="2" type="ORF">WG78_09010</name>
</gene>
<reference evidence="2 3" key="1">
    <citation type="submission" date="2015-07" db="EMBL/GenBank/DDBJ databases">
        <title>Draft genome sequence of the Amantichitinum ursilacus IGB-41, a new chitin-degrading bacterium.</title>
        <authorList>
            <person name="Kirstahler P."/>
            <person name="Guenther M."/>
            <person name="Grumaz C."/>
            <person name="Rupp S."/>
            <person name="Zibek S."/>
            <person name="Sohn K."/>
        </authorList>
    </citation>
    <scope>NUCLEOTIDE SEQUENCE [LARGE SCALE GENOMIC DNA]</scope>
    <source>
        <strain evidence="2 3">IGB-41</strain>
    </source>
</reference>
<dbReference type="AlphaFoldDB" id="A0A0N0XJE1"/>
<sequence>MPSKNKPASKLPGVLAFQRSLLLSDAAFYSVMPDGSTSPVQVIRHGIRGTQNTNQDGNKETSTTGTAERVEVSQIQITDSARLDCEAVALEVRFDLRMLDLKGSLFTCALGKKQKGEEVAEFRASFDEFIERAYSSAGLQEVARRIARNIFNGRWLWRNRTLACAITVRVTNANDKVYTQDALAISTSQFGDYSAAEISVGNIIAEGLCGNTTATTLRISATLDFGLRGAVEVYPSQNYVEEKPKGFARPLYALGVPEPRDSNPEIKLDFVATRVMGHAALRDQKVSNALRTIDTWYPAYPEIGRPIPVEPNGANLDAQRRFRDPKTNTSAWIYAGKMRGLDPDSDGGMYMIASLIRGGVFSSSTEEKKNEDATE</sequence>
<organism evidence="2 3">
    <name type="scientific">Amantichitinum ursilacus</name>
    <dbReference type="NCBI Taxonomy" id="857265"/>
    <lineage>
        <taxon>Bacteria</taxon>
        <taxon>Pseudomonadati</taxon>
        <taxon>Pseudomonadota</taxon>
        <taxon>Betaproteobacteria</taxon>
        <taxon>Neisseriales</taxon>
        <taxon>Chitinibacteraceae</taxon>
        <taxon>Amantichitinum</taxon>
    </lineage>
</organism>
<feature type="compositionally biased region" description="Polar residues" evidence="1">
    <location>
        <begin position="49"/>
        <end position="66"/>
    </location>
</feature>
<dbReference type="RefSeq" id="WP_053937469.1">
    <property type="nucleotide sequence ID" value="NZ_LAQT01000007.1"/>
</dbReference>
<name>A0A0N0XJE1_9NEIS</name>